<dbReference type="EMBL" id="LFZW01000001">
    <property type="protein sequence ID" value="KMY48917.1"/>
    <property type="molecule type" value="Genomic_DNA"/>
</dbReference>
<sequence length="276" mass="31371">MIKNIIETITLHNGVEIPQLGFGVFKVENGSQTVESVKKALAVGYRSIDTAAIYKNEEGVGQAIKESGIPREELFITSKVWNTDQGYESTLQAYEASLERLGLDYLDLYLIHWPGQDKYIETWKALETLYKEGRVRAIGVSNFHIHHLENLLANTDIKPVVNQIELHPRLSQLEIREFCKKHEIKVEAWGPLGQGHLLDEPTINHLAKKHNKSAAQVLIRWHLQHGTIAIPKSITPSRIESNAQVFDFELSLDEMNKIDALNLNERYGSNPDEVKF</sequence>
<comment type="caution">
    <text evidence="8">The sequence shown here is derived from an EMBL/GenBank/DDBJ whole genome shotgun (WGS) entry which is preliminary data.</text>
</comment>
<dbReference type="PRINTS" id="PR00069">
    <property type="entry name" value="ALDKETRDTASE"/>
</dbReference>
<dbReference type="PATRIC" id="fig|1679170.3.peg.1034"/>
<organism evidence="8 9">
    <name type="scientific">Peribacillus loiseleuriae</name>
    <dbReference type="NCBI Taxonomy" id="1679170"/>
    <lineage>
        <taxon>Bacteria</taxon>
        <taxon>Bacillati</taxon>
        <taxon>Bacillota</taxon>
        <taxon>Bacilli</taxon>
        <taxon>Bacillales</taxon>
        <taxon>Bacillaceae</taxon>
        <taxon>Peribacillus</taxon>
    </lineage>
</organism>
<dbReference type="PROSITE" id="PS00062">
    <property type="entry name" value="ALDOKETO_REDUCTASE_2"/>
    <property type="match status" value="1"/>
</dbReference>
<keyword evidence="3" id="KW-0560">Oxidoreductase</keyword>
<dbReference type="PIRSF" id="PIRSF000097">
    <property type="entry name" value="AKR"/>
    <property type="match status" value="1"/>
</dbReference>
<evidence type="ECO:0000256" key="5">
    <source>
        <dbReference type="PIRSR" id="PIRSR000097-2"/>
    </source>
</evidence>
<evidence type="ECO:0000313" key="9">
    <source>
        <dbReference type="Proteomes" id="UP000037146"/>
    </source>
</evidence>
<gene>
    <name evidence="8" type="ORF">AC625_04870</name>
</gene>
<dbReference type="FunFam" id="3.20.20.100:FF:000015">
    <property type="entry name" value="Oxidoreductase, aldo/keto reductase family"/>
    <property type="match status" value="1"/>
</dbReference>
<dbReference type="InterPro" id="IPR023210">
    <property type="entry name" value="NADP_OxRdtase_dom"/>
</dbReference>
<feature type="domain" description="NADP-dependent oxidoreductase" evidence="7">
    <location>
        <begin position="20"/>
        <end position="262"/>
    </location>
</feature>
<comment type="similarity">
    <text evidence="1">Belongs to the aldo/keto reductase family.</text>
</comment>
<dbReference type="InterPro" id="IPR044500">
    <property type="entry name" value="AKR5G"/>
</dbReference>
<dbReference type="Gene3D" id="3.20.20.100">
    <property type="entry name" value="NADP-dependent oxidoreductase domain"/>
    <property type="match status" value="1"/>
</dbReference>
<evidence type="ECO:0000256" key="1">
    <source>
        <dbReference type="ARBA" id="ARBA00007905"/>
    </source>
</evidence>
<dbReference type="AlphaFoldDB" id="A0A0K9GRN0"/>
<feature type="site" description="Lowers pKa of active site Tyr" evidence="6">
    <location>
        <position position="79"/>
    </location>
</feature>
<name>A0A0K9GRN0_9BACI</name>
<keyword evidence="9" id="KW-1185">Reference proteome</keyword>
<dbReference type="InterPro" id="IPR020471">
    <property type="entry name" value="AKR"/>
</dbReference>
<dbReference type="InterPro" id="IPR018170">
    <property type="entry name" value="Aldo/ket_reductase_CS"/>
</dbReference>
<dbReference type="CDD" id="cd19157">
    <property type="entry name" value="AKR_AKR5G1-3"/>
    <property type="match status" value="1"/>
</dbReference>
<dbReference type="RefSeq" id="WP_049680248.1">
    <property type="nucleotide sequence ID" value="NZ_LFZW01000001.1"/>
</dbReference>
<dbReference type="Proteomes" id="UP000037146">
    <property type="component" value="Unassembled WGS sequence"/>
</dbReference>
<evidence type="ECO:0000256" key="4">
    <source>
        <dbReference type="PIRSR" id="PIRSR000097-1"/>
    </source>
</evidence>
<dbReference type="PANTHER" id="PTHR43827">
    <property type="entry name" value="2,5-DIKETO-D-GLUCONIC ACID REDUCTASE"/>
    <property type="match status" value="1"/>
</dbReference>
<evidence type="ECO:0000256" key="6">
    <source>
        <dbReference type="PIRSR" id="PIRSR000097-3"/>
    </source>
</evidence>
<evidence type="ECO:0000256" key="2">
    <source>
        <dbReference type="ARBA" id="ARBA00022857"/>
    </source>
</evidence>
<dbReference type="PANTHER" id="PTHR43827:SF3">
    <property type="entry name" value="NADP-DEPENDENT OXIDOREDUCTASE DOMAIN-CONTAINING PROTEIN"/>
    <property type="match status" value="1"/>
</dbReference>
<evidence type="ECO:0000256" key="3">
    <source>
        <dbReference type="ARBA" id="ARBA00023002"/>
    </source>
</evidence>
<dbReference type="SUPFAM" id="SSF51430">
    <property type="entry name" value="NAD(P)-linked oxidoreductase"/>
    <property type="match status" value="1"/>
</dbReference>
<keyword evidence="2" id="KW-0521">NADP</keyword>
<accession>A0A0K9GRN0</accession>
<evidence type="ECO:0000259" key="7">
    <source>
        <dbReference type="Pfam" id="PF00248"/>
    </source>
</evidence>
<dbReference type="InterPro" id="IPR036812">
    <property type="entry name" value="NAD(P)_OxRdtase_dom_sf"/>
</dbReference>
<protein>
    <submittedName>
        <fullName evidence="8">Glyoxal reductase</fullName>
    </submittedName>
</protein>
<dbReference type="Pfam" id="PF00248">
    <property type="entry name" value="Aldo_ket_red"/>
    <property type="match status" value="1"/>
</dbReference>
<feature type="active site" description="Proton donor" evidence="4">
    <location>
        <position position="54"/>
    </location>
</feature>
<dbReference type="PROSITE" id="PS00063">
    <property type="entry name" value="ALDOKETO_REDUCTASE_3"/>
    <property type="match status" value="1"/>
</dbReference>
<dbReference type="STRING" id="1679170.AC625_04870"/>
<feature type="binding site" evidence="5">
    <location>
        <position position="112"/>
    </location>
    <ligand>
        <name>substrate</name>
    </ligand>
</feature>
<reference evidence="9" key="1">
    <citation type="submission" date="2015-07" db="EMBL/GenBank/DDBJ databases">
        <title>Genome sequencing project for genomic taxonomy and phylogenomics of Bacillus-like bacteria.</title>
        <authorList>
            <person name="Liu B."/>
            <person name="Wang J."/>
            <person name="Zhu Y."/>
            <person name="Liu G."/>
            <person name="Chen Q."/>
            <person name="Chen Z."/>
            <person name="Lan J."/>
            <person name="Che J."/>
            <person name="Ge C."/>
            <person name="Shi H."/>
            <person name="Pan Z."/>
            <person name="Liu X."/>
        </authorList>
    </citation>
    <scope>NUCLEOTIDE SEQUENCE [LARGE SCALE GENOMIC DNA]</scope>
    <source>
        <strain evidence="9">FJAT-27997</strain>
    </source>
</reference>
<evidence type="ECO:0000313" key="8">
    <source>
        <dbReference type="EMBL" id="KMY48917.1"/>
    </source>
</evidence>
<dbReference type="OrthoDB" id="9804790at2"/>
<proteinExistence type="inferred from homology"/>
<dbReference type="GO" id="GO:0016616">
    <property type="term" value="F:oxidoreductase activity, acting on the CH-OH group of donors, NAD or NADP as acceptor"/>
    <property type="evidence" value="ECO:0007669"/>
    <property type="project" value="UniProtKB-ARBA"/>
</dbReference>
<dbReference type="PROSITE" id="PS00798">
    <property type="entry name" value="ALDOKETO_REDUCTASE_1"/>
    <property type="match status" value="1"/>
</dbReference>